<dbReference type="EMBL" id="SVBY01000003">
    <property type="protein sequence ID" value="MBE6091688.1"/>
    <property type="molecule type" value="Genomic_DNA"/>
</dbReference>
<accession>A0A927ZRS5</accession>
<comment type="caution">
    <text evidence="1">The sequence shown here is derived from an EMBL/GenBank/DDBJ whole genome shotgun (WGS) entry which is preliminary data.</text>
</comment>
<dbReference type="Proteomes" id="UP000761380">
    <property type="component" value="Unassembled WGS sequence"/>
</dbReference>
<evidence type="ECO:0000313" key="1">
    <source>
        <dbReference type="EMBL" id="MBE6091688.1"/>
    </source>
</evidence>
<proteinExistence type="predicted"/>
<sequence>MSVLKRFRSESALEFYNTAITLRAELTRFVMNEKIVPKRYRPVFTFPMTNLLIKLVNNITAANTIYPKSLAEAEKRRDYQTEAIINVEQIFQHLQYILDTLPADPDKFQPVTELLVKEAQLLRGWRKADCKFIKEFSGQHNEADELL</sequence>
<evidence type="ECO:0000313" key="2">
    <source>
        <dbReference type="Proteomes" id="UP000761380"/>
    </source>
</evidence>
<dbReference type="AlphaFoldDB" id="A0A927ZRS5"/>
<reference evidence="1" key="1">
    <citation type="submission" date="2019-04" db="EMBL/GenBank/DDBJ databases">
        <title>Evolution of Biomass-Degrading Anaerobic Consortia Revealed by Metagenomics.</title>
        <authorList>
            <person name="Peng X."/>
        </authorList>
    </citation>
    <scope>NUCLEOTIDE SEQUENCE</scope>
    <source>
        <strain evidence="1">SIG240</strain>
    </source>
</reference>
<organism evidence="1 2">
    <name type="scientific">Selenomonas ruminantium</name>
    <dbReference type="NCBI Taxonomy" id="971"/>
    <lineage>
        <taxon>Bacteria</taxon>
        <taxon>Bacillati</taxon>
        <taxon>Bacillota</taxon>
        <taxon>Negativicutes</taxon>
        <taxon>Selenomonadales</taxon>
        <taxon>Selenomonadaceae</taxon>
        <taxon>Selenomonas</taxon>
    </lineage>
</organism>
<gene>
    <name evidence="1" type="ORF">E7201_00695</name>
</gene>
<protein>
    <submittedName>
        <fullName evidence="1">Uncharacterized protein</fullName>
    </submittedName>
</protein>
<name>A0A927ZRS5_SELRU</name>